<name>A0A0F5IU32_9BACT</name>
<dbReference type="EMBL" id="AQHV01000021">
    <property type="protein sequence ID" value="KKB48800.1"/>
    <property type="molecule type" value="Genomic_DNA"/>
</dbReference>
<organism evidence="1 2">
    <name type="scientific">Parabacteroides goldsteinii DSM 19448 = WAL 12034</name>
    <dbReference type="NCBI Taxonomy" id="927665"/>
    <lineage>
        <taxon>Bacteria</taxon>
        <taxon>Pseudomonadati</taxon>
        <taxon>Bacteroidota</taxon>
        <taxon>Bacteroidia</taxon>
        <taxon>Bacteroidales</taxon>
        <taxon>Tannerellaceae</taxon>
        <taxon>Parabacteroides</taxon>
    </lineage>
</organism>
<dbReference type="AlphaFoldDB" id="A0A0F5IU32"/>
<proteinExistence type="predicted"/>
<gene>
    <name evidence="1" type="ORF">HMPREF1535_04029</name>
</gene>
<dbReference type="RefSeq" id="WP_046147220.1">
    <property type="nucleotide sequence ID" value="NZ_KQ033913.1"/>
</dbReference>
<comment type="caution">
    <text evidence="1">The sequence shown here is derived from an EMBL/GenBank/DDBJ whole genome shotgun (WGS) entry which is preliminary data.</text>
</comment>
<dbReference type="STRING" id="927665.HMPREF1535_04029"/>
<evidence type="ECO:0000313" key="1">
    <source>
        <dbReference type="EMBL" id="KKB48800.1"/>
    </source>
</evidence>
<sequence>MIVKNLLAELELQLSDIAFSGLRNIQPVTLQKLEDLKHWMNELNMSEAIRLTDRFIDSVYAWQAGQTTLETVAANLCALEFYEKNLVNN</sequence>
<evidence type="ECO:0000313" key="2">
    <source>
        <dbReference type="Proteomes" id="UP000033047"/>
    </source>
</evidence>
<dbReference type="HOGENOM" id="CLU_181624_0_0_10"/>
<reference evidence="1 2" key="1">
    <citation type="submission" date="2013-04" db="EMBL/GenBank/DDBJ databases">
        <title>The Genome Sequence of Parabacteroides goldsteinii DSM 19448.</title>
        <authorList>
            <consortium name="The Broad Institute Genomics Platform"/>
            <person name="Earl A."/>
            <person name="Ward D."/>
            <person name="Feldgarden M."/>
            <person name="Gevers D."/>
            <person name="Martens E."/>
            <person name="Sakamoto M."/>
            <person name="Benno Y."/>
            <person name="Song Y."/>
            <person name="Liu C."/>
            <person name="Lee J."/>
            <person name="Bolanos M."/>
            <person name="Vaisanen M.L."/>
            <person name="Finegold S.M."/>
            <person name="Walker B."/>
            <person name="Young S."/>
            <person name="Zeng Q."/>
            <person name="Gargeya S."/>
            <person name="Fitzgerald M."/>
            <person name="Haas B."/>
            <person name="Abouelleil A."/>
            <person name="Allen A.W."/>
            <person name="Alvarado L."/>
            <person name="Arachchi H.M."/>
            <person name="Berlin A.M."/>
            <person name="Chapman S.B."/>
            <person name="Gainer-Dewar J."/>
            <person name="Goldberg J."/>
            <person name="Griggs A."/>
            <person name="Gujja S."/>
            <person name="Hansen M."/>
            <person name="Howarth C."/>
            <person name="Imamovic A."/>
            <person name="Ireland A."/>
            <person name="Larimer J."/>
            <person name="McCowan C."/>
            <person name="Murphy C."/>
            <person name="Pearson M."/>
            <person name="Poon T.W."/>
            <person name="Priest M."/>
            <person name="Roberts A."/>
            <person name="Saif S."/>
            <person name="Shea T."/>
            <person name="Sisk P."/>
            <person name="Sykes S."/>
            <person name="Wortman J."/>
            <person name="Nusbaum C."/>
            <person name="Birren B."/>
        </authorList>
    </citation>
    <scope>NUCLEOTIDE SEQUENCE [LARGE SCALE GENOMIC DNA]</scope>
    <source>
        <strain evidence="1 2">DSM 19448</strain>
    </source>
</reference>
<dbReference type="Proteomes" id="UP000033047">
    <property type="component" value="Unassembled WGS sequence"/>
</dbReference>
<accession>A0A0F5IU32</accession>
<dbReference type="PATRIC" id="fig|927665.4.peg.4139"/>
<protein>
    <submittedName>
        <fullName evidence="1">Uncharacterized protein</fullName>
    </submittedName>
</protein>